<dbReference type="InterPro" id="IPR027417">
    <property type="entry name" value="P-loop_NTPase"/>
</dbReference>
<evidence type="ECO:0000259" key="1">
    <source>
        <dbReference type="Pfam" id="PF09037"/>
    </source>
</evidence>
<dbReference type="InterPro" id="IPR024628">
    <property type="entry name" value="Sulfotransferase_Stf0_dom"/>
</dbReference>
<accession>A0ABU6HK40</accession>
<evidence type="ECO:0000313" key="2">
    <source>
        <dbReference type="EMBL" id="MEC3862681.1"/>
    </source>
</evidence>
<comment type="caution">
    <text evidence="2">The sequence shown here is derived from an EMBL/GenBank/DDBJ whole genome shotgun (WGS) entry which is preliminary data.</text>
</comment>
<organism evidence="2 3">
    <name type="scientific">Mesobacterium hydrothermale</name>
    <dbReference type="NCBI Taxonomy" id="3111907"/>
    <lineage>
        <taxon>Bacteria</taxon>
        <taxon>Pseudomonadati</taxon>
        <taxon>Pseudomonadota</taxon>
        <taxon>Alphaproteobacteria</taxon>
        <taxon>Rhodobacterales</taxon>
        <taxon>Roseobacteraceae</taxon>
        <taxon>Mesobacterium</taxon>
    </lineage>
</organism>
<evidence type="ECO:0000313" key="3">
    <source>
        <dbReference type="Proteomes" id="UP001348149"/>
    </source>
</evidence>
<dbReference type="Gene3D" id="3.40.50.300">
    <property type="entry name" value="P-loop containing nucleotide triphosphate hydrolases"/>
    <property type="match status" value="1"/>
</dbReference>
<dbReference type="Pfam" id="PF09037">
    <property type="entry name" value="Sulphotransf"/>
    <property type="match status" value="1"/>
</dbReference>
<dbReference type="Proteomes" id="UP001348149">
    <property type="component" value="Unassembled WGS sequence"/>
</dbReference>
<gene>
    <name evidence="2" type="ORF">VK792_15425</name>
</gene>
<dbReference type="EMBL" id="JAYLLH010000026">
    <property type="protein sequence ID" value="MEC3862681.1"/>
    <property type="molecule type" value="Genomic_DNA"/>
</dbReference>
<feature type="domain" description="Sulphotransferase Stf0" evidence="1">
    <location>
        <begin position="143"/>
        <end position="262"/>
    </location>
</feature>
<name>A0ABU6HK40_9RHOB</name>
<sequence>MKRFFSGSRGPLDLFQRKGLSETLATPGPHETALTRLFGAEGMRRRSDGLCFQTPLVVIAFTNRSGSNLLADYVRQGKVAGPAGEFLNHDFVTKHAREQGITRLPDYMLYLQTRFAGPAGALAIKASWDQLAMLHRTGLTGMFPEVRVLHMLRQDVLAQAVSYVIALHTKQWTSKHAVEQDEVPFKPDLIEHVAADFHQANLLIRLICDATGMRRWALAYEQMCHDPATHVGNVLVPAGLAPKDWAPDVPRISKQAGPRNAEMQAAVLARLRAVL</sequence>
<proteinExistence type="predicted"/>
<reference evidence="2 3" key="1">
    <citation type="submission" date="2024-01" db="EMBL/GenBank/DDBJ databases">
        <title>Mesobacterium rodlantinim sp. nov., isolated from shallow sea hydrothermal systems off Kueishantao Island.</title>
        <authorList>
            <person name="Su Z."/>
            <person name="Tang K."/>
        </authorList>
    </citation>
    <scope>NUCLEOTIDE SEQUENCE [LARGE SCALE GENOMIC DNA]</scope>
    <source>
        <strain evidence="2 3">TK19101</strain>
    </source>
</reference>
<keyword evidence="3" id="KW-1185">Reference proteome</keyword>
<dbReference type="SUPFAM" id="SSF52540">
    <property type="entry name" value="P-loop containing nucleoside triphosphate hydrolases"/>
    <property type="match status" value="1"/>
</dbReference>
<dbReference type="RefSeq" id="WP_326298635.1">
    <property type="nucleotide sequence ID" value="NZ_JAYLLH010000026.1"/>
</dbReference>
<protein>
    <submittedName>
        <fullName evidence="2">Stf0 family sulfotransferase</fullName>
    </submittedName>
</protein>